<evidence type="ECO:0000259" key="8">
    <source>
        <dbReference type="Pfam" id="PF02803"/>
    </source>
</evidence>
<comment type="pathway">
    <text evidence="1">Lipid metabolism.</text>
</comment>
<dbReference type="PROSITE" id="PS00099">
    <property type="entry name" value="THIOLASE_3"/>
    <property type="match status" value="1"/>
</dbReference>
<dbReference type="CDD" id="cd00751">
    <property type="entry name" value="thiolase"/>
    <property type="match status" value="1"/>
</dbReference>
<dbReference type="InterPro" id="IPR020613">
    <property type="entry name" value="Thiolase_CS"/>
</dbReference>
<dbReference type="Pfam" id="PF02803">
    <property type="entry name" value="Thiolase_C"/>
    <property type="match status" value="1"/>
</dbReference>
<evidence type="ECO:0000256" key="3">
    <source>
        <dbReference type="ARBA" id="ARBA00022679"/>
    </source>
</evidence>
<evidence type="ECO:0000313" key="10">
    <source>
        <dbReference type="Proteomes" id="UP000562492"/>
    </source>
</evidence>
<dbReference type="InterPro" id="IPR016039">
    <property type="entry name" value="Thiolase-like"/>
</dbReference>
<dbReference type="EC" id="2.3.1.16" evidence="5"/>
<dbReference type="RefSeq" id="WP_184705650.1">
    <property type="nucleotide sequence ID" value="NZ_JACHKZ010000003.1"/>
</dbReference>
<dbReference type="PANTHER" id="PTHR43853">
    <property type="entry name" value="3-KETOACYL-COA THIOLASE, PEROXISOMAL"/>
    <property type="match status" value="1"/>
</dbReference>
<feature type="domain" description="Thiolase C-terminal" evidence="8">
    <location>
        <begin position="275"/>
        <end position="397"/>
    </location>
</feature>
<keyword evidence="4 6" id="KW-0012">Acyltransferase</keyword>
<protein>
    <recommendedName>
        <fullName evidence="5">acetyl-CoA C-acyltransferase</fullName>
        <ecNumber evidence="5">2.3.1.16</ecNumber>
    </recommendedName>
</protein>
<sequence>MKQVQDAYIVAATRTPIGKSHKGYLRNMRPDDLLATTMKAVLAQAPGLDPQAIEDVVCGCAIPEAQQGLNVARISAVLAGLPVGVGGVTVNRFCASGLTALQMAADRIRVGEADVMIAAGVESMSMVPMMGNSPSLSPSIFEREGDVGIAYGMGLTAEKVAQRWKVSRDAQDAFALQSHQRALAAQQAGDFTAEITPITVTDRGVDIAKGEAVSSSRTVSLDEGPRPDTSIEGLAKLRTVFAARGSVTAGNSSQTSDGAGALLVMSEAALKRFNLTPLARFVSYASKGVPPEIMGIGPIEAIPAALRNAGLSLQDMDWIELNEAFAAQSLAVMEQLGMDPAKVNPMGGAIALGHPLGATGAIRAATVVHALQRNKLKYGMVTMCVGMGQGAAGILERV</sequence>
<dbReference type="SUPFAM" id="SSF53901">
    <property type="entry name" value="Thiolase-like"/>
    <property type="match status" value="2"/>
</dbReference>
<dbReference type="InterPro" id="IPR050215">
    <property type="entry name" value="Thiolase-like_sf_Thiolase"/>
</dbReference>
<accession>A0ABR6RCF2</accession>
<dbReference type="NCBIfam" id="TIGR01930">
    <property type="entry name" value="AcCoA-C-Actrans"/>
    <property type="match status" value="1"/>
</dbReference>
<dbReference type="PROSITE" id="PS00737">
    <property type="entry name" value="THIOLASE_2"/>
    <property type="match status" value="1"/>
</dbReference>
<comment type="similarity">
    <text evidence="2 6">Belongs to the thiolase-like superfamily. Thiolase family.</text>
</comment>
<dbReference type="PROSITE" id="PS00098">
    <property type="entry name" value="THIOLASE_1"/>
    <property type="match status" value="1"/>
</dbReference>
<dbReference type="InterPro" id="IPR020610">
    <property type="entry name" value="Thiolase_AS"/>
</dbReference>
<evidence type="ECO:0000256" key="6">
    <source>
        <dbReference type="RuleBase" id="RU003557"/>
    </source>
</evidence>
<dbReference type="NCBIfam" id="NF006553">
    <property type="entry name" value="PRK09052.1"/>
    <property type="match status" value="1"/>
</dbReference>
<dbReference type="InterPro" id="IPR020616">
    <property type="entry name" value="Thiolase_N"/>
</dbReference>
<gene>
    <name evidence="9" type="ORF">HNP33_000869</name>
</gene>
<dbReference type="PIRSF" id="PIRSF000429">
    <property type="entry name" value="Ac-CoA_Ac_transf"/>
    <property type="match status" value="1"/>
</dbReference>
<feature type="domain" description="Thiolase N-terminal" evidence="7">
    <location>
        <begin position="8"/>
        <end position="267"/>
    </location>
</feature>
<evidence type="ECO:0000313" key="9">
    <source>
        <dbReference type="EMBL" id="MBB6576821.1"/>
    </source>
</evidence>
<dbReference type="InterPro" id="IPR002155">
    <property type="entry name" value="Thiolase"/>
</dbReference>
<dbReference type="InterPro" id="IPR020617">
    <property type="entry name" value="Thiolase_C"/>
</dbReference>
<dbReference type="InterPro" id="IPR020615">
    <property type="entry name" value="Thiolase_acyl_enz_int_AS"/>
</dbReference>
<proteinExistence type="inferred from homology"/>
<keyword evidence="10" id="KW-1185">Reference proteome</keyword>
<dbReference type="Gene3D" id="3.40.47.10">
    <property type="match status" value="1"/>
</dbReference>
<dbReference type="Proteomes" id="UP000562492">
    <property type="component" value="Unassembled WGS sequence"/>
</dbReference>
<comment type="caution">
    <text evidence="9">The sequence shown here is derived from an EMBL/GenBank/DDBJ whole genome shotgun (WGS) entry which is preliminary data.</text>
</comment>
<dbReference type="PANTHER" id="PTHR43853:SF21">
    <property type="entry name" value="STEROID 3-KETOACYL-COA THIOLASE"/>
    <property type="match status" value="1"/>
</dbReference>
<organism evidence="9 10">
    <name type="scientific">Comamonas odontotermitis</name>
    <dbReference type="NCBI Taxonomy" id="379895"/>
    <lineage>
        <taxon>Bacteria</taxon>
        <taxon>Pseudomonadati</taxon>
        <taxon>Pseudomonadota</taxon>
        <taxon>Betaproteobacteria</taxon>
        <taxon>Burkholderiales</taxon>
        <taxon>Comamonadaceae</taxon>
        <taxon>Comamonas</taxon>
    </lineage>
</organism>
<keyword evidence="3 6" id="KW-0808">Transferase</keyword>
<dbReference type="GO" id="GO:0003988">
    <property type="term" value="F:acetyl-CoA C-acyltransferase activity"/>
    <property type="evidence" value="ECO:0007669"/>
    <property type="project" value="UniProtKB-EC"/>
</dbReference>
<dbReference type="EMBL" id="JACHKZ010000003">
    <property type="protein sequence ID" value="MBB6576821.1"/>
    <property type="molecule type" value="Genomic_DNA"/>
</dbReference>
<name>A0ABR6RCF2_9BURK</name>
<reference evidence="9 10" key="1">
    <citation type="submission" date="2020-08" db="EMBL/GenBank/DDBJ databases">
        <title>Functional genomics of gut bacteria from endangered species of beetles.</title>
        <authorList>
            <person name="Carlos-Shanley C."/>
        </authorList>
    </citation>
    <scope>NUCLEOTIDE SEQUENCE [LARGE SCALE GENOMIC DNA]</scope>
    <source>
        <strain evidence="9 10">S00124</strain>
    </source>
</reference>
<dbReference type="Pfam" id="PF00108">
    <property type="entry name" value="Thiolase_N"/>
    <property type="match status" value="1"/>
</dbReference>
<evidence type="ECO:0000256" key="4">
    <source>
        <dbReference type="ARBA" id="ARBA00023315"/>
    </source>
</evidence>
<evidence type="ECO:0000256" key="5">
    <source>
        <dbReference type="ARBA" id="ARBA00024073"/>
    </source>
</evidence>
<evidence type="ECO:0000259" key="7">
    <source>
        <dbReference type="Pfam" id="PF00108"/>
    </source>
</evidence>
<evidence type="ECO:0000256" key="1">
    <source>
        <dbReference type="ARBA" id="ARBA00005189"/>
    </source>
</evidence>
<evidence type="ECO:0000256" key="2">
    <source>
        <dbReference type="ARBA" id="ARBA00010982"/>
    </source>
</evidence>